<dbReference type="Pfam" id="PF00219">
    <property type="entry name" value="IGFBP"/>
    <property type="match status" value="1"/>
</dbReference>
<keyword evidence="2" id="KW-0812">Transmembrane</keyword>
<reference evidence="4" key="1">
    <citation type="submission" date="2021-01" db="EMBL/GenBank/DDBJ databases">
        <title>A chromosome-scale assembly of European eel, Anguilla anguilla.</title>
        <authorList>
            <person name="Henkel C."/>
            <person name="Jong-Raadsen S.A."/>
            <person name="Dufour S."/>
            <person name="Weltzien F.-A."/>
            <person name="Palstra A.P."/>
            <person name="Pelster B."/>
            <person name="Spaink H.P."/>
            <person name="Van Den Thillart G.E."/>
            <person name="Jansen H."/>
            <person name="Zahm M."/>
            <person name="Klopp C."/>
            <person name="Cedric C."/>
            <person name="Louis A."/>
            <person name="Berthelot C."/>
            <person name="Parey E."/>
            <person name="Roest Crollius H."/>
            <person name="Montfort J."/>
            <person name="Robinson-Rechavi M."/>
            <person name="Bucao C."/>
            <person name="Bouchez O."/>
            <person name="Gislard M."/>
            <person name="Lluch J."/>
            <person name="Milhes M."/>
            <person name="Lampietro C."/>
            <person name="Lopez Roques C."/>
            <person name="Donnadieu C."/>
            <person name="Braasch I."/>
            <person name="Desvignes T."/>
            <person name="Postlethwait J."/>
            <person name="Bobe J."/>
            <person name="Guiguen Y."/>
            <person name="Dirks R."/>
        </authorList>
    </citation>
    <scope>NUCLEOTIDE SEQUENCE</scope>
    <source>
        <strain evidence="4">Tag_6206</strain>
        <tissue evidence="4">Liver</tissue>
    </source>
</reference>
<dbReference type="PROSITE" id="PS00222">
    <property type="entry name" value="IGFBP_N_1"/>
    <property type="match status" value="1"/>
</dbReference>
<dbReference type="InterPro" id="IPR017891">
    <property type="entry name" value="Insulin_GF-bd_Cys-rich_CS"/>
</dbReference>
<keyword evidence="2" id="KW-0472">Membrane</keyword>
<keyword evidence="1" id="KW-1015">Disulfide bond</keyword>
<sequence>MDADLRKTGRKGGGGGGCGFWMGEQRDRAAGEQFCCKLGLQFCCELFQILPRTLFGSLNRQPMAAMRTDRALPWFWFWFGLWFWFWFGLSFCGDERTRPGPGQSCFGSTGGRCDTNLSCVPDYTPDPGDEAGAGVCVRVTPPAGCVPCSEVECSLENWECPGGYVIDPCGCCPHCARQRGQMCGGPHWGRGYCDRGLTCVLILGNAPATPPETGVCKALPGTQRYPWYDKQCPWVWGCNVRMGTCDCYGEQTCRRVFAYNLLQDCRKVMEEDRLAEMEMIEKMERGEKEEEWTCMTMGCKVQEDRCVCQMGSCGSQLSRGECEKERKRLRCASVTCPVVPVPSCPPDSFLTKPYIPPHQCCPQLPALCTCDFEKCPAKPPDCPPGHRAHIVTRGNGRPGNCCHRYLCRPGEESATQNRDEEEE</sequence>
<organism evidence="4 5">
    <name type="scientific">Anguilla anguilla</name>
    <name type="common">European freshwater eel</name>
    <name type="synonym">Muraena anguilla</name>
    <dbReference type="NCBI Taxonomy" id="7936"/>
    <lineage>
        <taxon>Eukaryota</taxon>
        <taxon>Metazoa</taxon>
        <taxon>Chordata</taxon>
        <taxon>Craniata</taxon>
        <taxon>Vertebrata</taxon>
        <taxon>Euteleostomi</taxon>
        <taxon>Actinopterygii</taxon>
        <taxon>Neopterygii</taxon>
        <taxon>Teleostei</taxon>
        <taxon>Anguilliformes</taxon>
        <taxon>Anguillidae</taxon>
        <taxon>Anguilla</taxon>
    </lineage>
</organism>
<dbReference type="InterPro" id="IPR009030">
    <property type="entry name" value="Growth_fac_rcpt_cys_sf"/>
</dbReference>
<accession>A0A9D3MRD3</accession>
<dbReference type="AlphaFoldDB" id="A0A9D3MRD3"/>
<dbReference type="Gene3D" id="4.10.40.20">
    <property type="match status" value="1"/>
</dbReference>
<gene>
    <name evidence="4" type="ORF">ANANG_G00091330</name>
</gene>
<dbReference type="EMBL" id="JAFIRN010000004">
    <property type="protein sequence ID" value="KAG5851273.1"/>
    <property type="molecule type" value="Genomic_DNA"/>
</dbReference>
<evidence type="ECO:0000256" key="2">
    <source>
        <dbReference type="SAM" id="Phobius"/>
    </source>
</evidence>
<dbReference type="GO" id="GO:0005576">
    <property type="term" value="C:extracellular region"/>
    <property type="evidence" value="ECO:0007669"/>
    <property type="project" value="InterPro"/>
</dbReference>
<evidence type="ECO:0000313" key="4">
    <source>
        <dbReference type="EMBL" id="KAG5851273.1"/>
    </source>
</evidence>
<proteinExistence type="predicted"/>
<dbReference type="InterPro" id="IPR000867">
    <property type="entry name" value="IGFBP-like"/>
</dbReference>
<comment type="caution">
    <text evidence="4">The sequence shown here is derived from an EMBL/GenBank/DDBJ whole genome shotgun (WGS) entry which is preliminary data.</text>
</comment>
<evidence type="ECO:0000256" key="1">
    <source>
        <dbReference type="ARBA" id="ARBA00023157"/>
    </source>
</evidence>
<feature type="transmembrane region" description="Helical" evidence="2">
    <location>
        <begin position="71"/>
        <end position="89"/>
    </location>
</feature>
<protein>
    <recommendedName>
        <fullName evidence="3">IGFBP N-terminal domain-containing protein</fullName>
    </recommendedName>
</protein>
<dbReference type="Proteomes" id="UP001044222">
    <property type="component" value="Unassembled WGS sequence"/>
</dbReference>
<keyword evidence="5" id="KW-1185">Reference proteome</keyword>
<name>A0A9D3MRD3_ANGAN</name>
<keyword evidence="2" id="KW-1133">Transmembrane helix</keyword>
<feature type="domain" description="IGFBP N-terminal" evidence="3">
    <location>
        <begin position="141"/>
        <end position="219"/>
    </location>
</feature>
<evidence type="ECO:0000259" key="3">
    <source>
        <dbReference type="PROSITE" id="PS51323"/>
    </source>
</evidence>
<dbReference type="PROSITE" id="PS51323">
    <property type="entry name" value="IGFBP_N_2"/>
    <property type="match status" value="1"/>
</dbReference>
<dbReference type="SUPFAM" id="SSF57184">
    <property type="entry name" value="Growth factor receptor domain"/>
    <property type="match status" value="1"/>
</dbReference>
<dbReference type="SMART" id="SM00121">
    <property type="entry name" value="IB"/>
    <property type="match status" value="1"/>
</dbReference>
<evidence type="ECO:0000313" key="5">
    <source>
        <dbReference type="Proteomes" id="UP001044222"/>
    </source>
</evidence>